<dbReference type="RefSeq" id="WP_077412812.1">
    <property type="nucleotide sequence ID" value="NZ_JBHRTS010000001.1"/>
</dbReference>
<evidence type="ECO:0000313" key="2">
    <source>
        <dbReference type="EMBL" id="MFC3192651.1"/>
    </source>
</evidence>
<dbReference type="PANTHER" id="PTHR24104:SF25">
    <property type="entry name" value="PROTEIN LIN-41"/>
    <property type="match status" value="1"/>
</dbReference>
<protein>
    <submittedName>
        <fullName evidence="2">Choice-of-anchor Q domain-containing protein</fullName>
    </submittedName>
</protein>
<dbReference type="SUPFAM" id="SSF63829">
    <property type="entry name" value="Calcium-dependent phosphotriesterase"/>
    <property type="match status" value="1"/>
</dbReference>
<gene>
    <name evidence="2" type="ORF">ACFODZ_00225</name>
</gene>
<dbReference type="InterPro" id="IPR050952">
    <property type="entry name" value="TRIM-NHL_E3_ligases"/>
</dbReference>
<evidence type="ECO:0000313" key="3">
    <source>
        <dbReference type="Proteomes" id="UP001595533"/>
    </source>
</evidence>
<accession>A0ABV7J978</accession>
<dbReference type="Gene3D" id="2.120.10.30">
    <property type="entry name" value="TolB, C-terminal domain"/>
    <property type="match status" value="1"/>
</dbReference>
<keyword evidence="1" id="KW-0732">Signal</keyword>
<keyword evidence="3" id="KW-1185">Reference proteome</keyword>
<feature type="signal peptide" evidence="1">
    <location>
        <begin position="1"/>
        <end position="27"/>
    </location>
</feature>
<dbReference type="PANTHER" id="PTHR24104">
    <property type="entry name" value="E3 UBIQUITIN-PROTEIN LIGASE NHLRC1-RELATED"/>
    <property type="match status" value="1"/>
</dbReference>
<name>A0ABV7J978_9GAMM</name>
<evidence type="ECO:0000256" key="1">
    <source>
        <dbReference type="SAM" id="SignalP"/>
    </source>
</evidence>
<dbReference type="Gene3D" id="2.60.40.3440">
    <property type="match status" value="1"/>
</dbReference>
<dbReference type="EMBL" id="JBHRTS010000001">
    <property type="protein sequence ID" value="MFC3192651.1"/>
    <property type="molecule type" value="Genomic_DNA"/>
</dbReference>
<proteinExistence type="predicted"/>
<organism evidence="2 3">
    <name type="scientific">Marinicella sediminis</name>
    <dbReference type="NCBI Taxonomy" id="1792834"/>
    <lineage>
        <taxon>Bacteria</taxon>
        <taxon>Pseudomonadati</taxon>
        <taxon>Pseudomonadota</taxon>
        <taxon>Gammaproteobacteria</taxon>
        <taxon>Lysobacterales</taxon>
        <taxon>Marinicellaceae</taxon>
        <taxon>Marinicella</taxon>
    </lineage>
</organism>
<feature type="chain" id="PRO_5045691261" evidence="1">
    <location>
        <begin position="28"/>
        <end position="1668"/>
    </location>
</feature>
<dbReference type="InterPro" id="IPR011050">
    <property type="entry name" value="Pectin_lyase_fold/virulence"/>
</dbReference>
<comment type="caution">
    <text evidence="2">The sequence shown here is derived from an EMBL/GenBank/DDBJ whole genome shotgun (WGS) entry which is preliminary data.</text>
</comment>
<dbReference type="InterPro" id="IPR011042">
    <property type="entry name" value="6-blade_b-propeller_TolB-like"/>
</dbReference>
<sequence length="1668" mass="179115">MSLPKRLNRLNRVTLVLGCLLAAPAYANPPQTAVFDREKAFEQRGDAINDACVYGQGVAYNAAFGAALVGSFEASLASYALNLGLKGCAPILYRPEDVVFNPGNNCSVTVDHEREVEYRNNILSVPTSRDQHWGAFGTPTTFHWNTATRVDFNTFGTDITTDLNDQYTVPVGNHYLQWTAETLVSPIDFVFIYIPGLPKGVEKYLGGTAGVIAAETILNIGIELGKFPLGTALNEVFDPFPSGAINIDYQKVSVLDLFAPTFSALGSQDFVFEAVDIGGTTFDSLNVATNLSNGDVLRQAFIVEDNCDGQVELIAEKGFWPLNEQSTHTWTAKDNGPNAEGERNETTFTQNITVVDTIDPIIVAPPSLAFEGNLVDGKTNISRMGMGVPQVFDLGDPDISITATGVTFFTDNFNRERVELLGGINEVIWTATDTSGNSASVTQIINVKQQGTNQLPSADANSVNAQTFDFVQIPLQGFDPDGDPLSFHLETLPQNGFFKSPLLPFFIDDFRLPKLSTDCRDRPPEQVANPSYVTTTDDKITYVLDVGTNSGCDPDNQNPLANHRVAIFDENGQYVTHRNMPRKADIFGLKVHPERNEVIYTAYDPVNEPQRPIIYRLDAQTLQTVQQYTTEDAPWSSVNAANISDDEVMYLSPGCDRVWVFDLHDAIPINPIANYLPGTSTNPGPCPDTAPPGFQLIKLCDGNNCVDDDRDVARDINFTAEGDILVSTAHRLFKIKAPKRNANGDLILSNDIRWLGRCSGGSGCDITRGASFGFTCIDGVTCSGGGSAGNGRGQFYQLSGIDVDPNGNIYTADWGQFGDGGSKGRIQRFSPDGFFAGEAKSSCPTDTRCFVLGDFSRPRAIGVNADQMFVLDEQLDLVHVFQTSVIEYNRDVSNDTAMVTYASDEGFTGTDSFTFRVRDGFESSESEPATVNINVSRNFRPPISESVTLFATEDQVRQSIMLATDPDGSLDTLSFTIIDPPSHGTLAFDGAVNGLGQPYTYTPEADFNGSDSFTFISNDGIESSNLAEVTIVVQPVNDPPTISLRESGVASRSIANNTINIARGYATDFTFRVDEIDDVDLYWVSIDLGDGSEMLYEDDITDGSIDGIALLPDLRGADLVIQHTYTEDADMEVCVTDNVVLLEGIKLPTATSTTVCEVFQINAIPMADVQVSIEGSQVVSRIQNHLTFDVVLRNRAAENNSALDANNVSTSLILDQRLNVINWQNPSGGQCNLNGDDFQCTINTLTQGSQTVIPMTVSLDHTQQAGDRYLIMVDTTADQDDPLLPNAAALDVSVAPISDIIVNTAVDESTSCALLCGEDGLSCPAVGEYMPQCSLRSALQLANGLPGEQSIGLGTQVHRVDPDVGQWYIFDDTRLLGSGVDQTVLSGMNAGRVLSVSSGNNAHISGLTIRDGFTEFSGGGLSISPGAQVTLEDVWVTGNKALSGGGIHHRGDQLMLRSVSITDNQALDGNGQNSLAGGLYLGGFAQLQNTTVSNNSSETLAAGIAVANNASAGIFNSTITENISQLTTGGVSVNSGSRLDVYMSILSGNQRATETGLSANDCQISTNGQFISFGYNVLGQWCGNGNGLDLLSTDPMLFPLGDYGGQTPTHKPRSGSVAIDIGLSNCDAAVDQRGLPRPADGDMDGHVLCDSGAVEVLVVEEIFSNGFE</sequence>
<dbReference type="SUPFAM" id="SSF51126">
    <property type="entry name" value="Pectin lyase-like"/>
    <property type="match status" value="1"/>
</dbReference>
<dbReference type="InterPro" id="IPR059226">
    <property type="entry name" value="Choice_anch_Q_dom"/>
</dbReference>
<reference evidence="3" key="1">
    <citation type="journal article" date="2019" name="Int. J. Syst. Evol. Microbiol.">
        <title>The Global Catalogue of Microorganisms (GCM) 10K type strain sequencing project: providing services to taxonomists for standard genome sequencing and annotation.</title>
        <authorList>
            <consortium name="The Broad Institute Genomics Platform"/>
            <consortium name="The Broad Institute Genome Sequencing Center for Infectious Disease"/>
            <person name="Wu L."/>
            <person name="Ma J."/>
        </authorList>
    </citation>
    <scope>NUCLEOTIDE SEQUENCE [LARGE SCALE GENOMIC DNA]</scope>
    <source>
        <strain evidence="3">KCTC 42953</strain>
    </source>
</reference>
<dbReference type="NCBIfam" id="NF041518">
    <property type="entry name" value="choice_anch_Q"/>
    <property type="match status" value="1"/>
</dbReference>
<dbReference type="Proteomes" id="UP001595533">
    <property type="component" value="Unassembled WGS sequence"/>
</dbReference>
<dbReference type="Pfam" id="PF17963">
    <property type="entry name" value="Big_9"/>
    <property type="match status" value="1"/>
</dbReference>